<evidence type="ECO:0000313" key="4">
    <source>
        <dbReference type="EMBL" id="CAL8133287.1"/>
    </source>
</evidence>
<feature type="region of interest" description="Disordered" evidence="2">
    <location>
        <begin position="116"/>
        <end position="140"/>
    </location>
</feature>
<proteinExistence type="predicted"/>
<dbReference type="PROSITE" id="PS50158">
    <property type="entry name" value="ZF_CCHC"/>
    <property type="match status" value="1"/>
</dbReference>
<sequence length="140" mass="15300">MLNQSTTMTSAMEKQMESIKDMMSKLTTVVSVNALQSSSKPPTPPPSRRPFAQGQSMPYTPQVGANGFRRSPRFPGKTADGLRICFRCNQPGHLSSHCQNEPFCPKCQINGHTLQDCSPSPRRQTNSGNFPGHAPKGPPM</sequence>
<dbReference type="InterPro" id="IPR036875">
    <property type="entry name" value="Znf_CCHC_sf"/>
</dbReference>
<dbReference type="Gene3D" id="4.10.60.10">
    <property type="entry name" value="Zinc finger, CCHC-type"/>
    <property type="match status" value="1"/>
</dbReference>
<organism evidence="4 5">
    <name type="scientific">Orchesella dallaii</name>
    <dbReference type="NCBI Taxonomy" id="48710"/>
    <lineage>
        <taxon>Eukaryota</taxon>
        <taxon>Metazoa</taxon>
        <taxon>Ecdysozoa</taxon>
        <taxon>Arthropoda</taxon>
        <taxon>Hexapoda</taxon>
        <taxon>Collembola</taxon>
        <taxon>Entomobryomorpha</taxon>
        <taxon>Entomobryoidea</taxon>
        <taxon>Orchesellidae</taxon>
        <taxon>Orchesellinae</taxon>
        <taxon>Orchesella</taxon>
    </lineage>
</organism>
<feature type="compositionally biased region" description="Polar residues" evidence="2">
    <location>
        <begin position="116"/>
        <end position="129"/>
    </location>
</feature>
<keyword evidence="1" id="KW-0863">Zinc-finger</keyword>
<evidence type="ECO:0000259" key="3">
    <source>
        <dbReference type="PROSITE" id="PS50158"/>
    </source>
</evidence>
<evidence type="ECO:0000256" key="2">
    <source>
        <dbReference type="SAM" id="MobiDB-lite"/>
    </source>
</evidence>
<dbReference type="EMBL" id="CAXLJM020000098">
    <property type="protein sequence ID" value="CAL8133287.1"/>
    <property type="molecule type" value="Genomic_DNA"/>
</dbReference>
<dbReference type="InterPro" id="IPR001878">
    <property type="entry name" value="Znf_CCHC"/>
</dbReference>
<reference evidence="4 5" key="1">
    <citation type="submission" date="2024-08" db="EMBL/GenBank/DDBJ databases">
        <authorList>
            <person name="Cucini C."/>
            <person name="Frati F."/>
        </authorList>
    </citation>
    <scope>NUCLEOTIDE SEQUENCE [LARGE SCALE GENOMIC DNA]</scope>
</reference>
<gene>
    <name evidence="4" type="ORF">ODALV1_LOCUS25000</name>
</gene>
<feature type="region of interest" description="Disordered" evidence="2">
    <location>
        <begin position="33"/>
        <end position="75"/>
    </location>
</feature>
<accession>A0ABP1RQW9</accession>
<protein>
    <recommendedName>
        <fullName evidence="3">CCHC-type domain-containing protein</fullName>
    </recommendedName>
</protein>
<dbReference type="Proteomes" id="UP001642540">
    <property type="component" value="Unassembled WGS sequence"/>
</dbReference>
<evidence type="ECO:0000256" key="1">
    <source>
        <dbReference type="PROSITE-ProRule" id="PRU00047"/>
    </source>
</evidence>
<keyword evidence="1" id="KW-0862">Zinc</keyword>
<comment type="caution">
    <text evidence="4">The sequence shown here is derived from an EMBL/GenBank/DDBJ whole genome shotgun (WGS) entry which is preliminary data.</text>
</comment>
<keyword evidence="5" id="KW-1185">Reference proteome</keyword>
<dbReference type="SMART" id="SM00343">
    <property type="entry name" value="ZnF_C2HC"/>
    <property type="match status" value="2"/>
</dbReference>
<evidence type="ECO:0000313" key="5">
    <source>
        <dbReference type="Proteomes" id="UP001642540"/>
    </source>
</evidence>
<name>A0ABP1RQW9_9HEXA</name>
<dbReference type="Pfam" id="PF00098">
    <property type="entry name" value="zf-CCHC"/>
    <property type="match status" value="1"/>
</dbReference>
<feature type="domain" description="CCHC-type" evidence="3">
    <location>
        <begin position="85"/>
        <end position="100"/>
    </location>
</feature>
<keyword evidence="1" id="KW-0479">Metal-binding</keyword>
<dbReference type="SUPFAM" id="SSF57756">
    <property type="entry name" value="Retrovirus zinc finger-like domains"/>
    <property type="match status" value="1"/>
</dbReference>